<protein>
    <submittedName>
        <fullName evidence="1">Uncharacterized protein</fullName>
    </submittedName>
</protein>
<evidence type="ECO:0000313" key="1">
    <source>
        <dbReference type="EMBL" id="SHE35354.1"/>
    </source>
</evidence>
<name>A0A1M4SSX3_9BACL</name>
<keyword evidence="2" id="KW-1185">Reference proteome</keyword>
<dbReference type="Proteomes" id="UP000184476">
    <property type="component" value="Unassembled WGS sequence"/>
</dbReference>
<sequence>MITRMIHEAILDMNRVHLEPETIFLTVSQCNELMKEMNSSIYESIINGLPLSIFGIPIMPSSTEGKQIYIKAERKDKSTVLRGYEWDNNNTIKLIEEQIYP</sequence>
<reference evidence="1 2" key="1">
    <citation type="submission" date="2016-11" db="EMBL/GenBank/DDBJ databases">
        <authorList>
            <person name="Jaros S."/>
            <person name="Januszkiewicz K."/>
            <person name="Wedrychowicz H."/>
        </authorList>
    </citation>
    <scope>NUCLEOTIDE SEQUENCE [LARGE SCALE GENOMIC DNA]</scope>
    <source>
        <strain evidence="1 2">DSM 44666</strain>
    </source>
</reference>
<dbReference type="RefSeq" id="WP_073150341.1">
    <property type="nucleotide sequence ID" value="NZ_FQVL01000001.1"/>
</dbReference>
<dbReference type="EMBL" id="FQVL01000001">
    <property type="protein sequence ID" value="SHE35354.1"/>
    <property type="molecule type" value="Genomic_DNA"/>
</dbReference>
<evidence type="ECO:0000313" key="2">
    <source>
        <dbReference type="Proteomes" id="UP000184476"/>
    </source>
</evidence>
<proteinExistence type="predicted"/>
<gene>
    <name evidence="1" type="ORF">SAMN05444392_101125</name>
</gene>
<organism evidence="1 2">
    <name type="scientific">Seinonella peptonophila</name>
    <dbReference type="NCBI Taxonomy" id="112248"/>
    <lineage>
        <taxon>Bacteria</taxon>
        <taxon>Bacillati</taxon>
        <taxon>Bacillota</taxon>
        <taxon>Bacilli</taxon>
        <taxon>Bacillales</taxon>
        <taxon>Thermoactinomycetaceae</taxon>
        <taxon>Seinonella</taxon>
    </lineage>
</organism>
<dbReference type="AlphaFoldDB" id="A0A1M4SSX3"/>
<accession>A0A1M4SSX3</accession>